<proteinExistence type="predicted"/>
<dbReference type="Proteomes" id="UP000324222">
    <property type="component" value="Unassembled WGS sequence"/>
</dbReference>
<feature type="compositionally biased region" description="Pro residues" evidence="1">
    <location>
        <begin position="96"/>
        <end position="111"/>
    </location>
</feature>
<name>A0A5B7J0R8_PORTR</name>
<evidence type="ECO:0000256" key="1">
    <source>
        <dbReference type="SAM" id="MobiDB-lite"/>
    </source>
</evidence>
<gene>
    <name evidence="2" type="ORF">E2C01_082401</name>
</gene>
<accession>A0A5B7J0R8</accession>
<feature type="region of interest" description="Disordered" evidence="1">
    <location>
        <begin position="96"/>
        <end position="129"/>
    </location>
</feature>
<dbReference type="AlphaFoldDB" id="A0A5B7J0R8"/>
<dbReference type="EMBL" id="VSRR010074806">
    <property type="protein sequence ID" value="MPC87536.1"/>
    <property type="molecule type" value="Genomic_DNA"/>
</dbReference>
<evidence type="ECO:0000313" key="3">
    <source>
        <dbReference type="Proteomes" id="UP000324222"/>
    </source>
</evidence>
<organism evidence="2 3">
    <name type="scientific">Portunus trituberculatus</name>
    <name type="common">Swimming crab</name>
    <name type="synonym">Neptunus trituberculatus</name>
    <dbReference type="NCBI Taxonomy" id="210409"/>
    <lineage>
        <taxon>Eukaryota</taxon>
        <taxon>Metazoa</taxon>
        <taxon>Ecdysozoa</taxon>
        <taxon>Arthropoda</taxon>
        <taxon>Crustacea</taxon>
        <taxon>Multicrustacea</taxon>
        <taxon>Malacostraca</taxon>
        <taxon>Eumalacostraca</taxon>
        <taxon>Eucarida</taxon>
        <taxon>Decapoda</taxon>
        <taxon>Pleocyemata</taxon>
        <taxon>Brachyura</taxon>
        <taxon>Eubrachyura</taxon>
        <taxon>Portunoidea</taxon>
        <taxon>Portunidae</taxon>
        <taxon>Portuninae</taxon>
        <taxon>Portunus</taxon>
    </lineage>
</organism>
<protein>
    <submittedName>
        <fullName evidence="2">Uncharacterized protein</fullName>
    </submittedName>
</protein>
<comment type="caution">
    <text evidence="2">The sequence shown here is derived from an EMBL/GenBank/DDBJ whole genome shotgun (WGS) entry which is preliminary data.</text>
</comment>
<feature type="region of interest" description="Disordered" evidence="1">
    <location>
        <begin position="158"/>
        <end position="195"/>
    </location>
</feature>
<evidence type="ECO:0000313" key="2">
    <source>
        <dbReference type="EMBL" id="MPC87536.1"/>
    </source>
</evidence>
<keyword evidence="3" id="KW-1185">Reference proteome</keyword>
<sequence>MWELSVFQLPVYRCLPPSPVFLFPSAQPCANHYDIPSPVNTQPPCFNMSLQSSPFISCLTNQDTTFIFSLSPSSQFFVTFCHYRFSVWEFPSSPPPPPFSRLPSPHSPLPASPRQQAPLSTSLPDEAPGLFSLAAPQPQNCRLTQESVSGARRAYQTNPGLEGFSARHTPTPEERFTAPSSKYEGDSSHRKHRGHEGRLIRMRDDCYSIGFLGTSGRAMIDMGNGKI</sequence>
<reference evidence="2 3" key="1">
    <citation type="submission" date="2019-05" db="EMBL/GenBank/DDBJ databases">
        <title>Another draft genome of Portunus trituberculatus and its Hox gene families provides insights of decapod evolution.</title>
        <authorList>
            <person name="Jeong J.-H."/>
            <person name="Song I."/>
            <person name="Kim S."/>
            <person name="Choi T."/>
            <person name="Kim D."/>
            <person name="Ryu S."/>
            <person name="Kim W."/>
        </authorList>
    </citation>
    <scope>NUCLEOTIDE SEQUENCE [LARGE SCALE GENOMIC DNA]</scope>
    <source>
        <tissue evidence="2">Muscle</tissue>
    </source>
</reference>